<organism evidence="2 3">
    <name type="scientific">Paraburkholderia fynbosensis</name>
    <dbReference type="NCBI Taxonomy" id="1200993"/>
    <lineage>
        <taxon>Bacteria</taxon>
        <taxon>Pseudomonadati</taxon>
        <taxon>Pseudomonadota</taxon>
        <taxon>Betaproteobacteria</taxon>
        <taxon>Burkholderiales</taxon>
        <taxon>Burkholderiaceae</taxon>
        <taxon>Paraburkholderia</taxon>
    </lineage>
</organism>
<proteinExistence type="predicted"/>
<keyword evidence="1" id="KW-0812">Transmembrane</keyword>
<evidence type="ECO:0000313" key="2">
    <source>
        <dbReference type="EMBL" id="CAB3785699.1"/>
    </source>
</evidence>
<dbReference type="PANTHER" id="PTHR23523">
    <property type="match status" value="1"/>
</dbReference>
<dbReference type="Proteomes" id="UP000494252">
    <property type="component" value="Unassembled WGS sequence"/>
</dbReference>
<reference evidence="2 3" key="1">
    <citation type="submission" date="2020-04" db="EMBL/GenBank/DDBJ databases">
        <authorList>
            <person name="De Canck E."/>
        </authorList>
    </citation>
    <scope>NUCLEOTIDE SEQUENCE [LARGE SCALE GENOMIC DNA]</scope>
    <source>
        <strain evidence="2 3">LMG 27177</strain>
    </source>
</reference>
<name>A0A6J5FWZ8_9BURK</name>
<dbReference type="InterPro" id="IPR052524">
    <property type="entry name" value="MFS_Cyanate_Porter"/>
</dbReference>
<dbReference type="EMBL" id="CADIKI010000004">
    <property type="protein sequence ID" value="CAB3785699.1"/>
    <property type="molecule type" value="Genomic_DNA"/>
</dbReference>
<keyword evidence="3" id="KW-1185">Reference proteome</keyword>
<accession>A0A6J5FWZ8</accession>
<dbReference type="AlphaFoldDB" id="A0A6J5FWZ8"/>
<dbReference type="PANTHER" id="PTHR23523:SF1">
    <property type="entry name" value="CYANATE TRANSPORT PROTEIN CYNX"/>
    <property type="match status" value="1"/>
</dbReference>
<keyword evidence="1" id="KW-0472">Membrane</keyword>
<protein>
    <submittedName>
        <fullName evidence="2">Uncharacterized protein</fullName>
    </submittedName>
</protein>
<gene>
    <name evidence="2" type="ORF">LMG27177_01898</name>
</gene>
<evidence type="ECO:0000313" key="3">
    <source>
        <dbReference type="Proteomes" id="UP000494252"/>
    </source>
</evidence>
<evidence type="ECO:0000256" key="1">
    <source>
        <dbReference type="SAM" id="Phobius"/>
    </source>
</evidence>
<feature type="transmembrane region" description="Helical" evidence="1">
    <location>
        <begin position="114"/>
        <end position="134"/>
    </location>
</feature>
<dbReference type="SUPFAM" id="SSF103473">
    <property type="entry name" value="MFS general substrate transporter"/>
    <property type="match status" value="1"/>
</dbReference>
<keyword evidence="1" id="KW-1133">Transmembrane helix</keyword>
<sequence>MLRISARRAAFSLQSEHRPEILCGGAFAHLLHHPLLQFREMLPHHRQNRGQHLAAGAGLDGTFSLTLVTAMDHSTDHRVAGTLVAFTQGVGFIVAAIAPVVAGLARGWSGGFGAAWVMPAVCVAAMMALTVLFAPRSHGRWR</sequence>
<feature type="transmembrane region" description="Helical" evidence="1">
    <location>
        <begin position="79"/>
        <end position="102"/>
    </location>
</feature>
<dbReference type="InterPro" id="IPR036259">
    <property type="entry name" value="MFS_trans_sf"/>
</dbReference>